<protein>
    <submittedName>
        <fullName evidence="1">Uncharacterized protein</fullName>
    </submittedName>
</protein>
<organism evidence="1 2">
    <name type="scientific">Eumeta variegata</name>
    <name type="common">Bagworm moth</name>
    <name type="synonym">Eumeta japonica</name>
    <dbReference type="NCBI Taxonomy" id="151549"/>
    <lineage>
        <taxon>Eukaryota</taxon>
        <taxon>Metazoa</taxon>
        <taxon>Ecdysozoa</taxon>
        <taxon>Arthropoda</taxon>
        <taxon>Hexapoda</taxon>
        <taxon>Insecta</taxon>
        <taxon>Pterygota</taxon>
        <taxon>Neoptera</taxon>
        <taxon>Endopterygota</taxon>
        <taxon>Lepidoptera</taxon>
        <taxon>Glossata</taxon>
        <taxon>Ditrysia</taxon>
        <taxon>Tineoidea</taxon>
        <taxon>Psychidae</taxon>
        <taxon>Oiketicinae</taxon>
        <taxon>Eumeta</taxon>
    </lineage>
</organism>
<proteinExistence type="predicted"/>
<keyword evidence="2" id="KW-1185">Reference proteome</keyword>
<comment type="caution">
    <text evidence="1">The sequence shown here is derived from an EMBL/GenBank/DDBJ whole genome shotgun (WGS) entry which is preliminary data.</text>
</comment>
<name>A0A4C1T4U9_EUMVA</name>
<accession>A0A4C1T4U9</accession>
<evidence type="ECO:0000313" key="2">
    <source>
        <dbReference type="Proteomes" id="UP000299102"/>
    </source>
</evidence>
<dbReference type="Proteomes" id="UP000299102">
    <property type="component" value="Unassembled WGS sequence"/>
</dbReference>
<gene>
    <name evidence="1" type="ORF">EVAR_76479_1</name>
</gene>
<sequence>MWTGREKIRKERWRTGTLVDDRKRKNKDTLVNNCAAALSTPRRSAVAAHEPFTLIDIDRSRTCFKIQTPRPLGHCRSTINTFNLKLEDSGRI</sequence>
<evidence type="ECO:0000313" key="1">
    <source>
        <dbReference type="EMBL" id="GBP09442.1"/>
    </source>
</evidence>
<dbReference type="EMBL" id="BGZK01000036">
    <property type="protein sequence ID" value="GBP09442.1"/>
    <property type="molecule type" value="Genomic_DNA"/>
</dbReference>
<reference evidence="1 2" key="1">
    <citation type="journal article" date="2019" name="Commun. Biol.">
        <title>The bagworm genome reveals a unique fibroin gene that provides high tensile strength.</title>
        <authorList>
            <person name="Kono N."/>
            <person name="Nakamura H."/>
            <person name="Ohtoshi R."/>
            <person name="Tomita M."/>
            <person name="Numata K."/>
            <person name="Arakawa K."/>
        </authorList>
    </citation>
    <scope>NUCLEOTIDE SEQUENCE [LARGE SCALE GENOMIC DNA]</scope>
</reference>
<dbReference type="AlphaFoldDB" id="A0A4C1T4U9"/>